<accession>A0A095ZNF6</accession>
<dbReference type="AlphaFoldDB" id="A0A095ZNF6"/>
<organism evidence="8 9">
    <name type="scientific">Hoylesella buccalis DNF00853</name>
    <dbReference type="NCBI Taxonomy" id="1401074"/>
    <lineage>
        <taxon>Bacteria</taxon>
        <taxon>Pseudomonadati</taxon>
        <taxon>Bacteroidota</taxon>
        <taxon>Bacteroidia</taxon>
        <taxon>Bacteroidales</taxon>
        <taxon>Prevotellaceae</taxon>
        <taxon>Hoylesella</taxon>
    </lineage>
</organism>
<keyword evidence="4" id="KW-0472">Membrane</keyword>
<evidence type="ECO:0000256" key="5">
    <source>
        <dbReference type="ARBA" id="ARBA00023237"/>
    </source>
</evidence>
<dbReference type="Gene3D" id="1.25.40.390">
    <property type="match status" value="1"/>
</dbReference>
<dbReference type="InterPro" id="IPR033985">
    <property type="entry name" value="SusD-like_N"/>
</dbReference>
<dbReference type="RefSeq" id="WP_036871950.1">
    <property type="nucleotide sequence ID" value="NZ_JRNN01000029.1"/>
</dbReference>
<evidence type="ECO:0000256" key="1">
    <source>
        <dbReference type="ARBA" id="ARBA00004442"/>
    </source>
</evidence>
<evidence type="ECO:0000256" key="3">
    <source>
        <dbReference type="ARBA" id="ARBA00022729"/>
    </source>
</evidence>
<dbReference type="EMBL" id="JRNN01000029">
    <property type="protein sequence ID" value="KGF36218.1"/>
    <property type="molecule type" value="Genomic_DNA"/>
</dbReference>
<dbReference type="GO" id="GO:0009279">
    <property type="term" value="C:cell outer membrane"/>
    <property type="evidence" value="ECO:0007669"/>
    <property type="project" value="UniProtKB-SubCell"/>
</dbReference>
<dbReference type="Pfam" id="PF14322">
    <property type="entry name" value="SusD-like_3"/>
    <property type="match status" value="1"/>
</dbReference>
<evidence type="ECO:0000313" key="8">
    <source>
        <dbReference type="EMBL" id="KGF36218.1"/>
    </source>
</evidence>
<dbReference type="InterPro" id="IPR011990">
    <property type="entry name" value="TPR-like_helical_dom_sf"/>
</dbReference>
<dbReference type="Pfam" id="PF07980">
    <property type="entry name" value="SusD_RagB"/>
    <property type="match status" value="1"/>
</dbReference>
<dbReference type="Proteomes" id="UP000029556">
    <property type="component" value="Unassembled WGS sequence"/>
</dbReference>
<feature type="domain" description="SusD-like N-terminal" evidence="7">
    <location>
        <begin position="104"/>
        <end position="231"/>
    </location>
</feature>
<feature type="domain" description="RagB/SusD" evidence="6">
    <location>
        <begin position="287"/>
        <end position="586"/>
    </location>
</feature>
<sequence>MKFKNIAIVTAAALLTVSCSEDSFLDNKPQGVLSDEVIQGDGRIDLLTNAAYAALMGPNPQDWSVWLFPVTNWTYGSVRSDDAYKGGGGTGDCADIHRMEIMDMDATNGNVDSKWYHLYTSVQRCNAALRMLYDMTDEQVTDRSVQIAEMKFLRAHFYFELSRLFNKIVYFEEDYTGNISDLSNNEYTRDQILEKIASTMEEAAQILPQAQTQIGRINKYIAYAYAAKVNLYRAYKQDEATHQVTGTDASLLQKVVSECDQVINSGRYGLMDNFQDLDKVSTGDNCKESVFQVQYSMGDGSGSAGRINWSNLLNAPQGPYSGDGFFLPSQDLVDAYQTDENGLPKFDSYYTQHYDVWNAATGKSDNVSASVDPRVDFIIGRPGVRWKTYTKTACLNTWVRDQGTYGQHCCKRFFVSPESSEMFKGWPWGASALNWNVIRYSNVLLWKAEALIELNQSLDEARRLINQVRHRAANPTYWVKDFASNDKYAANYNITEYPTDGWTQDYARKALRFEMRLETAMEGERFFDLVRWGIAETVMNGYFAHERSSRAYYVNSKFTKGKDEYLPISITQYNLSNGAYTQNPGYASFN</sequence>
<reference evidence="8 9" key="1">
    <citation type="submission" date="2014-07" db="EMBL/GenBank/DDBJ databases">
        <authorList>
            <person name="McCorrison J."/>
            <person name="Sanka R."/>
            <person name="Torralba M."/>
            <person name="Gillis M."/>
            <person name="Haft D.H."/>
            <person name="Methe B."/>
            <person name="Sutton G."/>
            <person name="Nelson K.E."/>
        </authorList>
    </citation>
    <scope>NUCLEOTIDE SEQUENCE [LARGE SCALE GENOMIC DNA]</scope>
    <source>
        <strain evidence="8 9">DNF00853</strain>
    </source>
</reference>
<evidence type="ECO:0000256" key="4">
    <source>
        <dbReference type="ARBA" id="ARBA00023136"/>
    </source>
</evidence>
<comment type="caution">
    <text evidence="8">The sequence shown here is derived from an EMBL/GenBank/DDBJ whole genome shotgun (WGS) entry which is preliminary data.</text>
</comment>
<evidence type="ECO:0000259" key="6">
    <source>
        <dbReference type="Pfam" id="PF07980"/>
    </source>
</evidence>
<dbReference type="OrthoDB" id="9792139at2"/>
<evidence type="ECO:0000313" key="9">
    <source>
        <dbReference type="Proteomes" id="UP000029556"/>
    </source>
</evidence>
<comment type="similarity">
    <text evidence="2">Belongs to the SusD family.</text>
</comment>
<comment type="subcellular location">
    <subcellularLocation>
        <location evidence="1">Cell outer membrane</location>
    </subcellularLocation>
</comment>
<proteinExistence type="inferred from homology"/>
<evidence type="ECO:0000256" key="2">
    <source>
        <dbReference type="ARBA" id="ARBA00006275"/>
    </source>
</evidence>
<dbReference type="InterPro" id="IPR012944">
    <property type="entry name" value="SusD_RagB_dom"/>
</dbReference>
<protein>
    <submittedName>
        <fullName evidence="8">Starch-binding protein</fullName>
    </submittedName>
</protein>
<dbReference type="SUPFAM" id="SSF48452">
    <property type="entry name" value="TPR-like"/>
    <property type="match status" value="1"/>
</dbReference>
<dbReference type="PROSITE" id="PS51257">
    <property type="entry name" value="PROKAR_LIPOPROTEIN"/>
    <property type="match status" value="1"/>
</dbReference>
<keyword evidence="5" id="KW-0998">Cell outer membrane</keyword>
<evidence type="ECO:0000259" key="7">
    <source>
        <dbReference type="Pfam" id="PF14322"/>
    </source>
</evidence>
<name>A0A095ZNF6_9BACT</name>
<keyword evidence="3" id="KW-0732">Signal</keyword>
<gene>
    <name evidence="8" type="ORF">HMPREF2137_02825</name>
</gene>